<evidence type="ECO:0000313" key="4">
    <source>
        <dbReference type="EMBL" id="VDD88316.1"/>
    </source>
</evidence>
<reference evidence="6" key="1">
    <citation type="submission" date="2017-02" db="UniProtKB">
        <authorList>
            <consortium name="WormBaseParasite"/>
        </authorList>
    </citation>
    <scope>IDENTIFICATION</scope>
</reference>
<dbReference type="InterPro" id="IPR036056">
    <property type="entry name" value="Fibrinogen-like_C"/>
</dbReference>
<dbReference type="SMART" id="SM00186">
    <property type="entry name" value="FBG"/>
    <property type="match status" value="1"/>
</dbReference>
<dbReference type="Proteomes" id="UP000274131">
    <property type="component" value="Unassembled WGS sequence"/>
</dbReference>
<dbReference type="PROSITE" id="PS50068">
    <property type="entry name" value="LDLRA_2"/>
    <property type="match status" value="2"/>
</dbReference>
<dbReference type="Pfam" id="PF00057">
    <property type="entry name" value="Ldl_recept_a"/>
    <property type="match status" value="2"/>
</dbReference>
<evidence type="ECO:0000313" key="5">
    <source>
        <dbReference type="Proteomes" id="UP000274131"/>
    </source>
</evidence>
<feature type="domain" description="Fibrinogen C-terminal" evidence="3">
    <location>
        <begin position="147"/>
        <end position="391"/>
    </location>
</feature>
<dbReference type="SMART" id="SM00192">
    <property type="entry name" value="LDLa"/>
    <property type="match status" value="2"/>
</dbReference>
<dbReference type="GO" id="GO:0005615">
    <property type="term" value="C:extracellular space"/>
    <property type="evidence" value="ECO:0007669"/>
    <property type="project" value="TreeGrafter"/>
</dbReference>
<dbReference type="SUPFAM" id="SSF56496">
    <property type="entry name" value="Fibrinogen C-terminal domain-like"/>
    <property type="match status" value="1"/>
</dbReference>
<proteinExistence type="predicted"/>
<evidence type="ECO:0000313" key="6">
    <source>
        <dbReference type="WBParaSite" id="EVEC_0000375101-mRNA-1"/>
    </source>
</evidence>
<dbReference type="SUPFAM" id="SSF57424">
    <property type="entry name" value="LDL receptor-like module"/>
    <property type="match status" value="2"/>
</dbReference>
<dbReference type="Gene3D" id="3.90.215.10">
    <property type="entry name" value="Gamma Fibrinogen, chain A, domain 1"/>
    <property type="match status" value="1"/>
</dbReference>
<evidence type="ECO:0000256" key="2">
    <source>
        <dbReference type="PROSITE-ProRule" id="PRU00124"/>
    </source>
</evidence>
<comment type="caution">
    <text evidence="2">Lacks conserved residue(s) required for the propagation of feature annotation.</text>
</comment>
<dbReference type="Pfam" id="PF00147">
    <property type="entry name" value="Fibrinogen_C"/>
    <property type="match status" value="1"/>
</dbReference>
<protein>
    <submittedName>
        <fullName evidence="6">Fibrinogen C-terminal domain-containing protein</fullName>
    </submittedName>
</protein>
<dbReference type="InterPro" id="IPR050373">
    <property type="entry name" value="Fibrinogen_C-term_domain"/>
</dbReference>
<keyword evidence="5" id="KW-1185">Reference proteome</keyword>
<dbReference type="Gene3D" id="4.10.400.10">
    <property type="entry name" value="Low-density Lipoprotein Receptor"/>
    <property type="match status" value="2"/>
</dbReference>
<dbReference type="AlphaFoldDB" id="A0A0N4V1C7"/>
<reference evidence="4 5" key="2">
    <citation type="submission" date="2018-10" db="EMBL/GenBank/DDBJ databases">
        <authorList>
            <consortium name="Pathogen Informatics"/>
        </authorList>
    </citation>
    <scope>NUCLEOTIDE SEQUENCE [LARGE SCALE GENOMIC DNA]</scope>
</reference>
<evidence type="ECO:0000256" key="1">
    <source>
        <dbReference type="ARBA" id="ARBA00023157"/>
    </source>
</evidence>
<dbReference type="InterPro" id="IPR036055">
    <property type="entry name" value="LDL_receptor-like_sf"/>
</dbReference>
<evidence type="ECO:0000259" key="3">
    <source>
        <dbReference type="SMART" id="SM00186"/>
    </source>
</evidence>
<dbReference type="InterPro" id="IPR002181">
    <property type="entry name" value="Fibrinogen_a/b/g_C_dom"/>
</dbReference>
<organism evidence="6">
    <name type="scientific">Enterobius vermicularis</name>
    <name type="common">Human pinworm</name>
    <dbReference type="NCBI Taxonomy" id="51028"/>
    <lineage>
        <taxon>Eukaryota</taxon>
        <taxon>Metazoa</taxon>
        <taxon>Ecdysozoa</taxon>
        <taxon>Nematoda</taxon>
        <taxon>Chromadorea</taxon>
        <taxon>Rhabditida</taxon>
        <taxon>Spirurina</taxon>
        <taxon>Oxyuridomorpha</taxon>
        <taxon>Oxyuroidea</taxon>
        <taxon>Oxyuridae</taxon>
        <taxon>Enterobius</taxon>
    </lineage>
</organism>
<keyword evidence="1" id="KW-1015">Disulfide bond</keyword>
<gene>
    <name evidence="4" type="ORF">EVEC_LOCUS3459</name>
</gene>
<dbReference type="NCBIfam" id="NF040941">
    <property type="entry name" value="GGGWT_bact"/>
    <property type="match status" value="1"/>
</dbReference>
<dbReference type="STRING" id="51028.A0A0N4V1C7"/>
<dbReference type="InterPro" id="IPR002172">
    <property type="entry name" value="LDrepeatLR_classA_rpt"/>
</dbReference>
<dbReference type="WBParaSite" id="EVEC_0000375101-mRNA-1">
    <property type="protein sequence ID" value="EVEC_0000375101-mRNA-1"/>
    <property type="gene ID" value="EVEC_0000375101"/>
</dbReference>
<sequence length="404" mass="46058">MLKELCFLGRNLCEEQKHFKCLTTLNCVLLDWVNDGNDDCGDNSDEDPCSTGPTTCEEKNKTMAVDHPLSFITVHYNHKHDGKCIHGEFQCLNGEECIPVYMVFDGVEQCSDGSDENYCKLPEISNCVEINRPCSFNPTIAAFTLPQYAFDCADLQMQYPRIPSGKYTVYDCTCPEPKLCKTTVICDMETLGGGWTKVMDLSVQGVLGSNNTILSFRKCAVFREMNHKMLQVLMQRLNSTIPFDQTRDSYEKGFWINEDNFWIGLEQMATLTNRCLNEFLVKVRSSVNNKIIITRYSEVVVCNKATGYRLNLGTLIYTNQLITYDELNGSRMKPFALGSELNCTIKEWGWWTSTCDLRGVLTSLNTARDDYSGMIWHGQRISAVQMLIRNKAYIPPLKSVVYFY</sequence>
<accession>A0A0N4V1C7</accession>
<name>A0A0N4V1C7_ENTVE</name>
<dbReference type="CDD" id="cd00112">
    <property type="entry name" value="LDLa"/>
    <property type="match status" value="2"/>
</dbReference>
<dbReference type="InterPro" id="IPR014716">
    <property type="entry name" value="Fibrinogen_a/b/g_C_1"/>
</dbReference>
<dbReference type="PRINTS" id="PR00261">
    <property type="entry name" value="LDLRECEPTOR"/>
</dbReference>
<dbReference type="EMBL" id="UXUI01007599">
    <property type="protein sequence ID" value="VDD88316.1"/>
    <property type="molecule type" value="Genomic_DNA"/>
</dbReference>
<dbReference type="OrthoDB" id="6514358at2759"/>
<dbReference type="PANTHER" id="PTHR19143">
    <property type="entry name" value="FIBRINOGEN/TENASCIN/ANGIOPOEITIN"/>
    <property type="match status" value="1"/>
</dbReference>